<dbReference type="Gene3D" id="2.40.110.10">
    <property type="entry name" value="Butyryl-CoA Dehydrogenase, subunit A, domain 2"/>
    <property type="match status" value="1"/>
</dbReference>
<gene>
    <name evidence="12" type="ORF">SAMN05444714_1486</name>
</gene>
<dbReference type="AlphaFoldDB" id="A0A1I6MBB7"/>
<comment type="pathway">
    <text evidence="2">Amino-acid degradation; L-valine degradation.</text>
</comment>
<dbReference type="InterPro" id="IPR006089">
    <property type="entry name" value="Acyl-CoA_DH_CS"/>
</dbReference>
<evidence type="ECO:0000256" key="7">
    <source>
        <dbReference type="ARBA" id="ARBA00023002"/>
    </source>
</evidence>
<dbReference type="InterPro" id="IPR052547">
    <property type="entry name" value="Mito_Isobutyryl-CoADH"/>
</dbReference>
<name>A0A1I6MBB7_9RHOB</name>
<dbReference type="InterPro" id="IPR009075">
    <property type="entry name" value="AcylCo_DH/oxidase_C"/>
</dbReference>
<evidence type="ECO:0000256" key="5">
    <source>
        <dbReference type="ARBA" id="ARBA00022630"/>
    </source>
</evidence>
<dbReference type="Gene3D" id="1.10.540.10">
    <property type="entry name" value="Acyl-CoA dehydrogenase/oxidase, N-terminal domain"/>
    <property type="match status" value="1"/>
</dbReference>
<comment type="cofactor">
    <cofactor evidence="1 8">
        <name>FAD</name>
        <dbReference type="ChEBI" id="CHEBI:57692"/>
    </cofactor>
</comment>
<dbReference type="PIRSF" id="PIRSF016578">
    <property type="entry name" value="HsaA"/>
    <property type="match status" value="1"/>
</dbReference>
<dbReference type="STRING" id="1123755.SAMN05444714_1486"/>
<dbReference type="GO" id="GO:0050660">
    <property type="term" value="F:flavin adenine dinucleotide binding"/>
    <property type="evidence" value="ECO:0007669"/>
    <property type="project" value="InterPro"/>
</dbReference>
<dbReference type="PROSITE" id="PS00072">
    <property type="entry name" value="ACYL_COA_DH_1"/>
    <property type="match status" value="1"/>
</dbReference>
<dbReference type="InterPro" id="IPR036250">
    <property type="entry name" value="AcylCo_DH-like_C"/>
</dbReference>
<dbReference type="Pfam" id="PF00441">
    <property type="entry name" value="Acyl-CoA_dh_1"/>
    <property type="match status" value="1"/>
</dbReference>
<evidence type="ECO:0000259" key="11">
    <source>
        <dbReference type="Pfam" id="PF02771"/>
    </source>
</evidence>
<sequence>MDFALSEEQSAIYDMALAFGQEHIAPNARAWEEAGTIPRTLWPQLAELGFGGLYVSEDHGGSGLSRLDATLVFEALSQSCASVAAFLSIHNMCARLIENYGTEALKERLLPKAISMEAFLAYCLTEPGSGSDAAALKTRAERTSDGYALTGTKAFISGGGYADAYIVMARTGDDGPKGISAIVLEDGTDGLSFGGLENKMGWKSQPTRQVQMDSATAPVANLLGEEGQGFTYAMAGLDGGRLNIAACSLGAAQSALDQTLAYMSERRAFGKSIDQFQALQFRLADMEIALQSARTFLRQAAWKLDTGAPDATKFCAMAKKLCTETGSAVADGCLQLHGGYGYLADYGIEKIVRDLRVHQILEGTNEIMRLITARGMIGK</sequence>
<proteinExistence type="inferred from homology"/>
<evidence type="ECO:0000256" key="4">
    <source>
        <dbReference type="ARBA" id="ARBA00022456"/>
    </source>
</evidence>
<dbReference type="PROSITE" id="PS00073">
    <property type="entry name" value="ACYL_COA_DH_2"/>
    <property type="match status" value="1"/>
</dbReference>
<evidence type="ECO:0000313" key="12">
    <source>
        <dbReference type="EMBL" id="SFS13019.1"/>
    </source>
</evidence>
<dbReference type="InterPro" id="IPR037069">
    <property type="entry name" value="AcylCoA_DH/ox_N_sf"/>
</dbReference>
<evidence type="ECO:0008006" key="14">
    <source>
        <dbReference type="Google" id="ProtNLM"/>
    </source>
</evidence>
<dbReference type="FunFam" id="1.20.140.10:FF:000001">
    <property type="entry name" value="Acyl-CoA dehydrogenase"/>
    <property type="match status" value="1"/>
</dbReference>
<reference evidence="12 13" key="1">
    <citation type="submission" date="2016-10" db="EMBL/GenBank/DDBJ databases">
        <authorList>
            <person name="de Groot N.N."/>
        </authorList>
    </citation>
    <scope>NUCLEOTIDE SEQUENCE [LARGE SCALE GENOMIC DNA]</scope>
    <source>
        <strain evidence="12 13">DSM 29433</strain>
    </source>
</reference>
<dbReference type="FunFam" id="2.40.110.10:FF:000001">
    <property type="entry name" value="Acyl-CoA dehydrogenase, mitochondrial"/>
    <property type="match status" value="1"/>
</dbReference>
<accession>A0A1I6MBB7</accession>
<feature type="domain" description="Acyl-CoA dehydrogenase/oxidase C-terminal" evidence="9">
    <location>
        <begin position="227"/>
        <end position="376"/>
    </location>
</feature>
<dbReference type="PANTHER" id="PTHR43831:SF1">
    <property type="entry name" value="ISOBUTYRYL-COA DEHYDROGENASE, MITOCHONDRIAL"/>
    <property type="match status" value="1"/>
</dbReference>
<dbReference type="PANTHER" id="PTHR43831">
    <property type="entry name" value="ISOBUTYRYL-COA DEHYDROGENASE"/>
    <property type="match status" value="1"/>
</dbReference>
<keyword evidence="5 8" id="KW-0285">Flavoprotein</keyword>
<dbReference type="EMBL" id="FOZM01000001">
    <property type="protein sequence ID" value="SFS13019.1"/>
    <property type="molecule type" value="Genomic_DNA"/>
</dbReference>
<dbReference type="InterPro" id="IPR006091">
    <property type="entry name" value="Acyl-CoA_Oxase/DH_mid-dom"/>
</dbReference>
<comment type="similarity">
    <text evidence="3 8">Belongs to the acyl-CoA dehydrogenase family.</text>
</comment>
<dbReference type="OrthoDB" id="9775090at2"/>
<dbReference type="GO" id="GO:0009083">
    <property type="term" value="P:branched-chain amino acid catabolic process"/>
    <property type="evidence" value="ECO:0007669"/>
    <property type="project" value="UniProtKB-KW"/>
</dbReference>
<protein>
    <recommendedName>
        <fullName evidence="14">Acyl-CoA dehydrogenase</fullName>
    </recommendedName>
</protein>
<dbReference type="RefSeq" id="WP_090205861.1">
    <property type="nucleotide sequence ID" value="NZ_FOZM01000001.1"/>
</dbReference>
<dbReference type="Pfam" id="PF02771">
    <property type="entry name" value="Acyl-CoA_dh_N"/>
    <property type="match status" value="1"/>
</dbReference>
<feature type="domain" description="Acyl-CoA oxidase/dehydrogenase middle" evidence="10">
    <location>
        <begin position="121"/>
        <end position="214"/>
    </location>
</feature>
<dbReference type="Proteomes" id="UP000198926">
    <property type="component" value="Unassembled WGS sequence"/>
</dbReference>
<keyword evidence="4" id="KW-0101">Branched-chain amino acid catabolism</keyword>
<dbReference type="SUPFAM" id="SSF47203">
    <property type="entry name" value="Acyl-CoA dehydrogenase C-terminal domain-like"/>
    <property type="match status" value="1"/>
</dbReference>
<dbReference type="InterPro" id="IPR013786">
    <property type="entry name" value="AcylCoA_DH/ox_N"/>
</dbReference>
<dbReference type="SUPFAM" id="SSF56645">
    <property type="entry name" value="Acyl-CoA dehydrogenase NM domain-like"/>
    <property type="match status" value="1"/>
</dbReference>
<feature type="domain" description="Acyl-CoA dehydrogenase/oxidase N-terminal" evidence="11">
    <location>
        <begin position="6"/>
        <end position="117"/>
    </location>
</feature>
<keyword evidence="7 8" id="KW-0560">Oxidoreductase</keyword>
<evidence type="ECO:0000313" key="13">
    <source>
        <dbReference type="Proteomes" id="UP000198926"/>
    </source>
</evidence>
<evidence type="ECO:0000256" key="2">
    <source>
        <dbReference type="ARBA" id="ARBA00005109"/>
    </source>
</evidence>
<keyword evidence="6 8" id="KW-0274">FAD</keyword>
<evidence type="ECO:0000256" key="6">
    <source>
        <dbReference type="ARBA" id="ARBA00022827"/>
    </source>
</evidence>
<evidence type="ECO:0000259" key="10">
    <source>
        <dbReference type="Pfam" id="PF02770"/>
    </source>
</evidence>
<evidence type="ECO:0000256" key="3">
    <source>
        <dbReference type="ARBA" id="ARBA00009347"/>
    </source>
</evidence>
<dbReference type="Pfam" id="PF02770">
    <property type="entry name" value="Acyl-CoA_dh_M"/>
    <property type="match status" value="1"/>
</dbReference>
<evidence type="ECO:0000256" key="1">
    <source>
        <dbReference type="ARBA" id="ARBA00001974"/>
    </source>
</evidence>
<dbReference type="InterPro" id="IPR046373">
    <property type="entry name" value="Acyl-CoA_Oxase/DH_mid-dom_sf"/>
</dbReference>
<evidence type="ECO:0000256" key="8">
    <source>
        <dbReference type="RuleBase" id="RU362125"/>
    </source>
</evidence>
<dbReference type="InterPro" id="IPR009100">
    <property type="entry name" value="AcylCoA_DH/oxidase_NM_dom_sf"/>
</dbReference>
<dbReference type="GO" id="GO:0003995">
    <property type="term" value="F:acyl-CoA dehydrogenase activity"/>
    <property type="evidence" value="ECO:0007669"/>
    <property type="project" value="InterPro"/>
</dbReference>
<organism evidence="12 13">
    <name type="scientific">Yoonia litorea</name>
    <dbReference type="NCBI Taxonomy" id="1123755"/>
    <lineage>
        <taxon>Bacteria</taxon>
        <taxon>Pseudomonadati</taxon>
        <taxon>Pseudomonadota</taxon>
        <taxon>Alphaproteobacteria</taxon>
        <taxon>Rhodobacterales</taxon>
        <taxon>Paracoccaceae</taxon>
        <taxon>Yoonia</taxon>
    </lineage>
</organism>
<evidence type="ECO:0000259" key="9">
    <source>
        <dbReference type="Pfam" id="PF00441"/>
    </source>
</evidence>
<dbReference type="Gene3D" id="1.20.140.10">
    <property type="entry name" value="Butyryl-CoA Dehydrogenase, subunit A, domain 3"/>
    <property type="match status" value="1"/>
</dbReference>
<keyword evidence="13" id="KW-1185">Reference proteome</keyword>